<dbReference type="EMBL" id="CP053832">
    <property type="protein sequence ID" value="QKF84693.1"/>
    <property type="molecule type" value="Genomic_DNA"/>
</dbReference>
<evidence type="ECO:0000313" key="11">
    <source>
        <dbReference type="EMBL" id="QKF85011.1"/>
    </source>
</evidence>
<proteinExistence type="inferred from homology"/>
<dbReference type="EMBL" id="CP053832">
    <property type="protein sequence ID" value="QKF85011.1"/>
    <property type="molecule type" value="Genomic_DNA"/>
</dbReference>
<name>A0A381EA18_9BACT</name>
<dbReference type="GeneID" id="77176626"/>
<evidence type="ECO:0000256" key="2">
    <source>
        <dbReference type="ARBA" id="ARBA00011900"/>
    </source>
</evidence>
<dbReference type="EMBL" id="CP053832">
    <property type="protein sequence ID" value="QKF85140.1"/>
    <property type="molecule type" value="Genomic_DNA"/>
</dbReference>
<evidence type="ECO:0000313" key="10">
    <source>
        <dbReference type="EMBL" id="QKF84693.1"/>
    </source>
</evidence>
<evidence type="ECO:0000256" key="4">
    <source>
        <dbReference type="ARBA" id="ARBA00022679"/>
    </source>
</evidence>
<dbReference type="PRINTS" id="PR00506">
    <property type="entry name" value="D21N6MTFRASE"/>
</dbReference>
<feature type="domain" description="DNA methylase N-4/N-6" evidence="7">
    <location>
        <begin position="59"/>
        <end position="355"/>
    </location>
</feature>
<reference evidence="10 13" key="1">
    <citation type="submission" date="2020-05" db="EMBL/GenBank/DDBJ databases">
        <title>Complete genome sequencing of Campylobacter and Arcobacter type strains.</title>
        <authorList>
            <person name="Miller W.G."/>
            <person name="Yee E."/>
        </authorList>
    </citation>
    <scope>NUCLEOTIDE SEQUENCE [LARGE SCALE GENOMIC DNA]</scope>
    <source>
        <strain evidence="10 13">LMG 6451</strain>
    </source>
</reference>
<dbReference type="Gene3D" id="3.40.50.150">
    <property type="entry name" value="Vaccinia Virus protein VP39"/>
    <property type="match status" value="1"/>
</dbReference>
<comment type="catalytic activity">
    <reaction evidence="6">
        <text>a 2'-deoxyadenosine in DNA + S-adenosyl-L-methionine = an N(6)-methyl-2'-deoxyadenosine in DNA + S-adenosyl-L-homocysteine + H(+)</text>
        <dbReference type="Rhea" id="RHEA:15197"/>
        <dbReference type="Rhea" id="RHEA-COMP:12418"/>
        <dbReference type="Rhea" id="RHEA-COMP:12419"/>
        <dbReference type="ChEBI" id="CHEBI:15378"/>
        <dbReference type="ChEBI" id="CHEBI:57856"/>
        <dbReference type="ChEBI" id="CHEBI:59789"/>
        <dbReference type="ChEBI" id="CHEBI:90615"/>
        <dbReference type="ChEBI" id="CHEBI:90616"/>
        <dbReference type="EC" id="2.1.1.72"/>
    </reaction>
</comment>
<dbReference type="EMBL" id="CP053832">
    <property type="protein sequence ID" value="QKF84227.1"/>
    <property type="molecule type" value="Genomic_DNA"/>
</dbReference>
<gene>
    <name evidence="8" type="ORF">CURT_0736</name>
    <name evidence="9" type="ORF">CURT_1159</name>
    <name evidence="10" type="ORF">CURT_1231</name>
    <name evidence="11" type="ORF">CURT_1574</name>
    <name evidence="12" type="ORF">CURT_1718</name>
</gene>
<dbReference type="AlphaFoldDB" id="A0A381EA18"/>
<keyword evidence="3 10" id="KW-0489">Methyltransferase</keyword>
<evidence type="ECO:0000256" key="5">
    <source>
        <dbReference type="ARBA" id="ARBA00022691"/>
    </source>
</evidence>
<dbReference type="InterPro" id="IPR029063">
    <property type="entry name" value="SAM-dependent_MTases_sf"/>
</dbReference>
<dbReference type="PROSITE" id="PS00092">
    <property type="entry name" value="N6_MTASE"/>
    <property type="match status" value="1"/>
</dbReference>
<evidence type="ECO:0000313" key="12">
    <source>
        <dbReference type="EMBL" id="QKF85140.1"/>
    </source>
</evidence>
<dbReference type="Proteomes" id="UP000509722">
    <property type="component" value="Chromosome"/>
</dbReference>
<evidence type="ECO:0000259" key="7">
    <source>
        <dbReference type="Pfam" id="PF01555"/>
    </source>
</evidence>
<sequence>MSISLNYDIKKTEIEILEKINRCSSDKLNVIYSDQKTKLIYQDNFQAMSILLKTYNNKIDLVYIDPPFNTGQDFFYSNSRTSSISNSETDKLAYSDIFELDDYLEFIRERLFLIHKLLSDKGTLYLHIDIKMGHYIKIILDEIFGKDNFLNEITRIKSNPKNFKRKAYGNIKDTIYVYAKKKCMQIFNDISIKLSDEELLKKFPKIDKNGERYTTVPCHAPGETLNGNTGKKWRGLLPPKGRHWRSSPDELEMLDKTGLIEWSKTNNPRIKKYAKDHKGKKIQDIWGNFKDPQYPKYPTEKNLEMLELIVKQSSNENSIIMDCFCGSGSFLIAGLKNNRNVIGIDISEQSMKISKQNIIK</sequence>
<evidence type="ECO:0000313" key="8">
    <source>
        <dbReference type="EMBL" id="QKF84227.1"/>
    </source>
</evidence>
<keyword evidence="4" id="KW-0808">Transferase</keyword>
<comment type="similarity">
    <text evidence="1">Belongs to the N(4)/N(6)-methyltransferase family.</text>
</comment>
<dbReference type="RefSeq" id="WP_115651837.1">
    <property type="nucleotide sequence ID" value="NZ_CP053832.1"/>
</dbReference>
<evidence type="ECO:0000313" key="13">
    <source>
        <dbReference type="Proteomes" id="UP000509722"/>
    </source>
</evidence>
<dbReference type="OrthoDB" id="9800801at2"/>
<dbReference type="GO" id="GO:0008170">
    <property type="term" value="F:N-methyltransferase activity"/>
    <property type="evidence" value="ECO:0007669"/>
    <property type="project" value="InterPro"/>
</dbReference>
<dbReference type="EMBL" id="CP053832">
    <property type="protein sequence ID" value="QKF84631.1"/>
    <property type="molecule type" value="Genomic_DNA"/>
</dbReference>
<evidence type="ECO:0000313" key="9">
    <source>
        <dbReference type="EMBL" id="QKF84631.1"/>
    </source>
</evidence>
<dbReference type="GO" id="GO:0032259">
    <property type="term" value="P:methylation"/>
    <property type="evidence" value="ECO:0007669"/>
    <property type="project" value="UniProtKB-KW"/>
</dbReference>
<dbReference type="InterPro" id="IPR002295">
    <property type="entry name" value="N4/N6-MTase_EcoPI_Mod-like"/>
</dbReference>
<organism evidence="10 13">
    <name type="scientific">Campylobacter ureolyticus</name>
    <dbReference type="NCBI Taxonomy" id="827"/>
    <lineage>
        <taxon>Bacteria</taxon>
        <taxon>Pseudomonadati</taxon>
        <taxon>Campylobacterota</taxon>
        <taxon>Epsilonproteobacteria</taxon>
        <taxon>Campylobacterales</taxon>
        <taxon>Campylobacteraceae</taxon>
        <taxon>Campylobacter</taxon>
    </lineage>
</organism>
<dbReference type="SUPFAM" id="SSF53335">
    <property type="entry name" value="S-adenosyl-L-methionine-dependent methyltransferases"/>
    <property type="match status" value="1"/>
</dbReference>
<accession>A0A381EA18</accession>
<evidence type="ECO:0000256" key="1">
    <source>
        <dbReference type="ARBA" id="ARBA00006594"/>
    </source>
</evidence>
<dbReference type="Pfam" id="PF01555">
    <property type="entry name" value="N6_N4_Mtase"/>
    <property type="match status" value="1"/>
</dbReference>
<dbReference type="EC" id="2.1.1.72" evidence="2"/>
<protein>
    <recommendedName>
        <fullName evidence="2">site-specific DNA-methyltransferase (adenine-specific)</fullName>
        <ecNumber evidence="2">2.1.1.72</ecNumber>
    </recommendedName>
</protein>
<evidence type="ECO:0000256" key="6">
    <source>
        <dbReference type="ARBA" id="ARBA00047942"/>
    </source>
</evidence>
<dbReference type="InterPro" id="IPR002052">
    <property type="entry name" value="DNA_methylase_N6_adenine_CS"/>
</dbReference>
<evidence type="ECO:0000256" key="3">
    <source>
        <dbReference type="ARBA" id="ARBA00022603"/>
    </source>
</evidence>
<dbReference type="InterPro" id="IPR002941">
    <property type="entry name" value="DNA_methylase_N4/N6"/>
</dbReference>
<keyword evidence="5" id="KW-0949">S-adenosyl-L-methionine</keyword>
<dbReference type="GO" id="GO:0003677">
    <property type="term" value="F:DNA binding"/>
    <property type="evidence" value="ECO:0007669"/>
    <property type="project" value="InterPro"/>
</dbReference>
<dbReference type="GO" id="GO:0009007">
    <property type="term" value="F:site-specific DNA-methyltransferase (adenine-specific) activity"/>
    <property type="evidence" value="ECO:0007669"/>
    <property type="project" value="UniProtKB-EC"/>
</dbReference>